<protein>
    <recommendedName>
        <fullName evidence="13">G-protein coupled receptors family 3 profile domain-containing protein</fullName>
    </recommendedName>
</protein>
<comment type="function">
    <text evidence="11">G-protein coupled receptor for glutamate. Ligand binding causes a conformation change that triggers signaling via guanine nucleotide-binding proteins (G proteins) and modulates the activity of down-stream effectors.</text>
</comment>
<dbReference type="InterPro" id="IPR011500">
    <property type="entry name" value="GPCR_3_9-Cys_dom"/>
</dbReference>
<dbReference type="GO" id="GO:0005886">
    <property type="term" value="C:plasma membrane"/>
    <property type="evidence" value="ECO:0007669"/>
    <property type="project" value="UniProtKB-SubCell"/>
</dbReference>
<dbReference type="PANTHER" id="PTHR24060">
    <property type="entry name" value="METABOTROPIC GLUTAMATE RECEPTOR"/>
    <property type="match status" value="1"/>
</dbReference>
<organism evidence="14 15">
    <name type="scientific">Artemia franciscana</name>
    <name type="common">Brine shrimp</name>
    <name type="synonym">Artemia sanfranciscana</name>
    <dbReference type="NCBI Taxonomy" id="6661"/>
    <lineage>
        <taxon>Eukaryota</taxon>
        <taxon>Metazoa</taxon>
        <taxon>Ecdysozoa</taxon>
        <taxon>Arthropoda</taxon>
        <taxon>Crustacea</taxon>
        <taxon>Branchiopoda</taxon>
        <taxon>Anostraca</taxon>
        <taxon>Artemiidae</taxon>
        <taxon>Artemia</taxon>
    </lineage>
</organism>
<evidence type="ECO:0000313" key="15">
    <source>
        <dbReference type="Proteomes" id="UP001187531"/>
    </source>
</evidence>
<evidence type="ECO:0000256" key="12">
    <source>
        <dbReference type="SAM" id="Phobius"/>
    </source>
</evidence>
<evidence type="ECO:0000256" key="8">
    <source>
        <dbReference type="ARBA" id="ARBA00023170"/>
    </source>
</evidence>
<dbReference type="Pfam" id="PF00003">
    <property type="entry name" value="7tm_3"/>
    <property type="match status" value="1"/>
</dbReference>
<dbReference type="Pfam" id="PF07562">
    <property type="entry name" value="NCD3G"/>
    <property type="match status" value="1"/>
</dbReference>
<evidence type="ECO:0000256" key="6">
    <source>
        <dbReference type="ARBA" id="ARBA00023040"/>
    </source>
</evidence>
<evidence type="ECO:0000256" key="9">
    <source>
        <dbReference type="ARBA" id="ARBA00023180"/>
    </source>
</evidence>
<keyword evidence="8" id="KW-0675">Receptor</keyword>
<keyword evidence="7 12" id="KW-0472">Membrane</keyword>
<keyword evidence="5 12" id="KW-1133">Transmembrane helix</keyword>
<comment type="caution">
    <text evidence="14">The sequence shown here is derived from an EMBL/GenBank/DDBJ whole genome shotgun (WGS) entry which is preliminary data.</text>
</comment>
<comment type="similarity">
    <text evidence="2">Belongs to the G-protein coupled receptor 3 family.</text>
</comment>
<dbReference type="GO" id="GO:0004930">
    <property type="term" value="F:G protein-coupled receptor activity"/>
    <property type="evidence" value="ECO:0007669"/>
    <property type="project" value="UniProtKB-KW"/>
</dbReference>
<reference evidence="14" key="1">
    <citation type="submission" date="2023-07" db="EMBL/GenBank/DDBJ databases">
        <title>Chromosome-level genome assembly of Artemia franciscana.</title>
        <authorList>
            <person name="Jo E."/>
        </authorList>
    </citation>
    <scope>NUCLEOTIDE SEQUENCE</scope>
    <source>
        <tissue evidence="14">Whole body</tissue>
    </source>
</reference>
<feature type="non-terminal residue" evidence="14">
    <location>
        <position position="1"/>
    </location>
</feature>
<keyword evidence="3" id="KW-1003">Cell membrane</keyword>
<evidence type="ECO:0000256" key="3">
    <source>
        <dbReference type="ARBA" id="ARBA00022475"/>
    </source>
</evidence>
<keyword evidence="15" id="KW-1185">Reference proteome</keyword>
<dbReference type="FunFam" id="2.10.50.30:FF:000001">
    <property type="entry name" value="metabotropic glutamate receptor 1"/>
    <property type="match status" value="1"/>
</dbReference>
<dbReference type="Gene3D" id="2.10.50.30">
    <property type="entry name" value="GPCR, family 3, nine cysteines domain"/>
    <property type="match status" value="1"/>
</dbReference>
<evidence type="ECO:0000256" key="4">
    <source>
        <dbReference type="ARBA" id="ARBA00022692"/>
    </source>
</evidence>
<gene>
    <name evidence="14" type="ORF">QYM36_010663</name>
</gene>
<comment type="subcellular location">
    <subcellularLocation>
        <location evidence="1">Cell membrane</location>
        <topology evidence="1">Multi-pass membrane protein</topology>
    </subcellularLocation>
</comment>
<keyword evidence="6" id="KW-0297">G-protein coupled receptor</keyword>
<keyword evidence="4 12" id="KW-0812">Transmembrane</keyword>
<keyword evidence="10" id="KW-0807">Transducer</keyword>
<evidence type="ECO:0000256" key="1">
    <source>
        <dbReference type="ARBA" id="ARBA00004651"/>
    </source>
</evidence>
<name>A0AA88I130_ARTSF</name>
<dbReference type="Proteomes" id="UP001187531">
    <property type="component" value="Unassembled WGS sequence"/>
</dbReference>
<dbReference type="InterPro" id="IPR038550">
    <property type="entry name" value="GPCR_3_9-Cys_sf"/>
</dbReference>
<evidence type="ECO:0000256" key="11">
    <source>
        <dbReference type="ARBA" id="ARBA00054813"/>
    </source>
</evidence>
<evidence type="ECO:0000259" key="13">
    <source>
        <dbReference type="PROSITE" id="PS50259"/>
    </source>
</evidence>
<proteinExistence type="inferred from homology"/>
<dbReference type="PROSITE" id="PS50259">
    <property type="entry name" value="G_PROTEIN_RECEP_F3_4"/>
    <property type="match status" value="1"/>
</dbReference>
<dbReference type="InterPro" id="IPR017978">
    <property type="entry name" value="GPCR_3_C"/>
</dbReference>
<accession>A0AA88I130</accession>
<evidence type="ECO:0000256" key="10">
    <source>
        <dbReference type="ARBA" id="ARBA00023224"/>
    </source>
</evidence>
<evidence type="ECO:0000313" key="14">
    <source>
        <dbReference type="EMBL" id="KAK2716161.1"/>
    </source>
</evidence>
<dbReference type="EMBL" id="JAVRJZ010000012">
    <property type="protein sequence ID" value="KAK2716161.1"/>
    <property type="molecule type" value="Genomic_DNA"/>
</dbReference>
<evidence type="ECO:0000256" key="2">
    <source>
        <dbReference type="ARBA" id="ARBA00007242"/>
    </source>
</evidence>
<evidence type="ECO:0000256" key="7">
    <source>
        <dbReference type="ARBA" id="ARBA00023136"/>
    </source>
</evidence>
<dbReference type="AlphaFoldDB" id="A0AA88I130"/>
<keyword evidence="9" id="KW-0325">Glycoprotein</keyword>
<feature type="domain" description="G-protein coupled receptors family 3 profile" evidence="13">
    <location>
        <begin position="88"/>
        <end position="131"/>
    </location>
</feature>
<feature type="transmembrane region" description="Helical" evidence="12">
    <location>
        <begin position="89"/>
        <end position="111"/>
    </location>
</feature>
<evidence type="ECO:0000256" key="5">
    <source>
        <dbReference type="ARBA" id="ARBA00022989"/>
    </source>
</evidence>
<dbReference type="InterPro" id="IPR050726">
    <property type="entry name" value="mGluR"/>
</dbReference>
<sequence length="131" mass="14486">WDNGTLDIIGNVAPSVSSVCSQPCSSGWVKRHIDEMDPCCWVCVPCDTNEIILNEATCFVCDLGTWPNENLTACEEIEPEYMKWSDTPVIGILTLATCGTLVTLFIMGIFIKYNDTPVVKASTRELRFSSV</sequence>